<keyword evidence="1" id="KW-0472">Membrane</keyword>
<sequence>MLQRLFSRATVVFLFVIVLGLLVASFYTYFQDRKLQSVSLGALRMASWNLAQLGNEASAFDREVALMARGVGDAEELQLRYDVLWSRYDYLINSKEALPTRRNQDNQERLTRLFRELRSLEVPISDRLAAHDADWASVESRWNTQKAAIQQLVVDNFVGDETGRLMADVEASRDRLANLRVLTLAALAAIFLYMGLAVMFLRKQSRTDPVTGLRNVNYLRSVKRIHAARAFITCEIREFSLVRTDYGNDGANELAALFANKLGKQLRTGDELIHLTQSEYVVILSARHGEKLCGTLERLARAASFDWRTRDSVVRVSAIFGADPGTDSGSEDWNVRYQQAHRALAQAELDGQSYFINDETLRRRIAEERQIHSGLVRFFNDEPTSLRLHLVYQPIVRADDRHLVTGAEVLLRCRDDSLGFVPPNRVVDICERFGLGGDLGRWLFRQVALETGPLYRNLGFRGNLSINLNPSMLTERLVEDVQTCLIDEGLPASALCLEITEDNAALEFAIINELIERLHGLGLEFALDDFGTGHSSLEYVRELQVDRLKIDRCFVDGIEDDPDKCRFLGSIIAMSEQAYMKSVIEGVENEAQWQLVEQLGGVLIQGYHAHRPMTFNDYMALLMTETTRYPTAVDRRTPVVELQ</sequence>
<dbReference type="InterPro" id="IPR043128">
    <property type="entry name" value="Rev_trsase/Diguanyl_cyclase"/>
</dbReference>
<evidence type="ECO:0000313" key="3">
    <source>
        <dbReference type="EMBL" id="EMP54518.1"/>
    </source>
</evidence>
<proteinExistence type="predicted"/>
<keyword evidence="4" id="KW-1185">Reference proteome</keyword>
<dbReference type="PATRIC" id="fig|1288826.3.peg.2866"/>
<dbReference type="CDD" id="cd01948">
    <property type="entry name" value="EAL"/>
    <property type="match status" value="1"/>
</dbReference>
<protein>
    <submittedName>
        <fullName evidence="3">Sensory box/GGDEF family protein</fullName>
    </submittedName>
</protein>
<feature type="domain" description="EAL" evidence="2">
    <location>
        <begin position="364"/>
        <end position="626"/>
    </location>
</feature>
<dbReference type="InterPro" id="IPR000160">
    <property type="entry name" value="GGDEF_dom"/>
</dbReference>
<evidence type="ECO:0000313" key="4">
    <source>
        <dbReference type="Proteomes" id="UP000011960"/>
    </source>
</evidence>
<dbReference type="Pfam" id="PF00990">
    <property type="entry name" value="GGDEF"/>
    <property type="match status" value="1"/>
</dbReference>
<dbReference type="PROSITE" id="PS50883">
    <property type="entry name" value="EAL"/>
    <property type="match status" value="1"/>
</dbReference>
<keyword evidence="1" id="KW-0812">Transmembrane</keyword>
<dbReference type="STRING" id="1288826.MSNKSG1_14452"/>
<dbReference type="SUPFAM" id="SSF55073">
    <property type="entry name" value="Nucleotide cyclase"/>
    <property type="match status" value="1"/>
</dbReference>
<comment type="caution">
    <text evidence="3">The sequence shown here is derived from an EMBL/GenBank/DDBJ whole genome shotgun (WGS) entry which is preliminary data.</text>
</comment>
<name>M7D197_9GAMM</name>
<dbReference type="SMART" id="SM00267">
    <property type="entry name" value="GGDEF"/>
    <property type="match status" value="1"/>
</dbReference>
<dbReference type="AlphaFoldDB" id="M7D197"/>
<dbReference type="InterPro" id="IPR001633">
    <property type="entry name" value="EAL_dom"/>
</dbReference>
<feature type="transmembrane region" description="Helical" evidence="1">
    <location>
        <begin position="6"/>
        <end position="30"/>
    </location>
</feature>
<evidence type="ECO:0000256" key="1">
    <source>
        <dbReference type="SAM" id="Phobius"/>
    </source>
</evidence>
<dbReference type="Gene3D" id="3.20.20.450">
    <property type="entry name" value="EAL domain"/>
    <property type="match status" value="1"/>
</dbReference>
<reference evidence="3 4" key="1">
    <citation type="journal article" date="2013" name="Genome Announc.">
        <title>Genome Sequence of Hydrothermal Arsenic-Respiring Bacterium Marinobacter santoriniensis NKSG1T.</title>
        <authorList>
            <person name="Handley K.M."/>
            <person name="Upton M."/>
            <person name="Beatson S.A."/>
            <person name="Hery M."/>
            <person name="Lloyd J.R."/>
        </authorList>
    </citation>
    <scope>NUCLEOTIDE SEQUENCE [LARGE SCALE GENOMIC DNA]</scope>
    <source>
        <strain evidence="3 4">NKSG1</strain>
    </source>
</reference>
<dbReference type="EMBL" id="APAT01000022">
    <property type="protein sequence ID" value="EMP54518.1"/>
    <property type="molecule type" value="Genomic_DNA"/>
</dbReference>
<keyword evidence="1" id="KW-1133">Transmembrane helix</keyword>
<dbReference type="SMART" id="SM00052">
    <property type="entry name" value="EAL"/>
    <property type="match status" value="1"/>
</dbReference>
<dbReference type="Pfam" id="PF00563">
    <property type="entry name" value="EAL"/>
    <property type="match status" value="1"/>
</dbReference>
<dbReference type="eggNOG" id="COG2199">
    <property type="taxonomic scope" value="Bacteria"/>
</dbReference>
<dbReference type="InterPro" id="IPR029787">
    <property type="entry name" value="Nucleotide_cyclase"/>
</dbReference>
<dbReference type="Gene3D" id="3.30.70.270">
    <property type="match status" value="1"/>
</dbReference>
<evidence type="ECO:0000259" key="2">
    <source>
        <dbReference type="PROSITE" id="PS50883"/>
    </source>
</evidence>
<dbReference type="PANTHER" id="PTHR33121:SF70">
    <property type="entry name" value="SIGNALING PROTEIN YKOW"/>
    <property type="match status" value="1"/>
</dbReference>
<dbReference type="InterPro" id="IPR050706">
    <property type="entry name" value="Cyclic-di-GMP_PDE-like"/>
</dbReference>
<organism evidence="3 4">
    <name type="scientific">Marinobacter santoriniensis NKSG1</name>
    <dbReference type="NCBI Taxonomy" id="1288826"/>
    <lineage>
        <taxon>Bacteria</taxon>
        <taxon>Pseudomonadati</taxon>
        <taxon>Pseudomonadota</taxon>
        <taxon>Gammaproteobacteria</taxon>
        <taxon>Pseudomonadales</taxon>
        <taxon>Marinobacteraceae</taxon>
        <taxon>Marinobacter</taxon>
    </lineage>
</organism>
<dbReference type="GO" id="GO:0071111">
    <property type="term" value="F:cyclic-guanylate-specific phosphodiesterase activity"/>
    <property type="evidence" value="ECO:0007669"/>
    <property type="project" value="InterPro"/>
</dbReference>
<accession>M7D197</accession>
<gene>
    <name evidence="3" type="ORF">MSNKSG1_14452</name>
</gene>
<dbReference type="Proteomes" id="UP000011960">
    <property type="component" value="Unassembled WGS sequence"/>
</dbReference>
<dbReference type="PANTHER" id="PTHR33121">
    <property type="entry name" value="CYCLIC DI-GMP PHOSPHODIESTERASE PDEF"/>
    <property type="match status" value="1"/>
</dbReference>
<dbReference type="InterPro" id="IPR035919">
    <property type="entry name" value="EAL_sf"/>
</dbReference>
<feature type="transmembrane region" description="Helical" evidence="1">
    <location>
        <begin position="181"/>
        <end position="201"/>
    </location>
</feature>
<dbReference type="SUPFAM" id="SSF141868">
    <property type="entry name" value="EAL domain-like"/>
    <property type="match status" value="1"/>
</dbReference>
<dbReference type="eggNOG" id="COG2200">
    <property type="taxonomic scope" value="Bacteria"/>
</dbReference>